<comment type="caution">
    <text evidence="4">The sequence shown here is derived from an EMBL/GenBank/DDBJ whole genome shotgun (WGS) entry which is preliminary data.</text>
</comment>
<dbReference type="GO" id="GO:0008270">
    <property type="term" value="F:zinc ion binding"/>
    <property type="evidence" value="ECO:0007669"/>
    <property type="project" value="UniProtKB-KW"/>
</dbReference>
<evidence type="ECO:0000259" key="3">
    <source>
        <dbReference type="PROSITE" id="PS50114"/>
    </source>
</evidence>
<evidence type="ECO:0000313" key="5">
    <source>
        <dbReference type="Proteomes" id="UP001347796"/>
    </source>
</evidence>
<dbReference type="SMART" id="SM00401">
    <property type="entry name" value="ZnF_GATA"/>
    <property type="match status" value="1"/>
</dbReference>
<keyword evidence="5" id="KW-1185">Reference proteome</keyword>
<dbReference type="AlphaFoldDB" id="A0AAN8JD64"/>
<dbReference type="InterPro" id="IPR000679">
    <property type="entry name" value="Znf_GATA"/>
</dbReference>
<organism evidence="4 5">
    <name type="scientific">Patella caerulea</name>
    <name type="common">Rayed Mediterranean limpet</name>
    <dbReference type="NCBI Taxonomy" id="87958"/>
    <lineage>
        <taxon>Eukaryota</taxon>
        <taxon>Metazoa</taxon>
        <taxon>Spiralia</taxon>
        <taxon>Lophotrochozoa</taxon>
        <taxon>Mollusca</taxon>
        <taxon>Gastropoda</taxon>
        <taxon>Patellogastropoda</taxon>
        <taxon>Patelloidea</taxon>
        <taxon>Patellidae</taxon>
        <taxon>Patella</taxon>
    </lineage>
</organism>
<keyword evidence="2" id="KW-0863">Zinc-finger</keyword>
<keyword evidence="1" id="KW-0539">Nucleus</keyword>
<gene>
    <name evidence="4" type="ORF">SNE40_014240</name>
</gene>
<evidence type="ECO:0000256" key="1">
    <source>
        <dbReference type="ARBA" id="ARBA00023242"/>
    </source>
</evidence>
<dbReference type="InterPro" id="IPR013088">
    <property type="entry name" value="Znf_NHR/GATA"/>
</dbReference>
<sequence>MQQKQFRLVYWSLKGKRHDTSFKCNDLGFQDKICQQKIKTFLLGTKGAAWTNNGLQENKIKRLFELPTSIRSLLSTDPSVSFLRKRCQYRLDCKLKSGTTKCKFFEVANTEIQSYDKINYFLINENNCLNWLTNNVTGKNNLKWTFIKSVQTGIETKRYIDLLDFDFRIEYKNNKNSTEKIFDEDTPKVSLTINPAWGETHRPDECYQLLDHYMGSQQVLSKFYIRCSGKTSFCGNLLSEIDRSPSINHCNKCNTKLLSKICMNCCVENSYEWYKNQETNGDMCSACHKYFKINKTNRPEQLFDLDNKNKESVLRHDVHFSCNFALKFVNSQHNQSQWDIFQFSESCHTSEVQQINKRGLSLSFRDKVDGARSHIKPHHSKFWQVI</sequence>
<accession>A0AAN8JD64</accession>
<dbReference type="PROSITE" id="PS50114">
    <property type="entry name" value="GATA_ZN_FINGER_2"/>
    <property type="match status" value="1"/>
</dbReference>
<dbReference type="GO" id="GO:0006355">
    <property type="term" value="P:regulation of DNA-templated transcription"/>
    <property type="evidence" value="ECO:0007669"/>
    <property type="project" value="InterPro"/>
</dbReference>
<dbReference type="Gene3D" id="3.30.50.10">
    <property type="entry name" value="Erythroid Transcription Factor GATA-1, subunit A"/>
    <property type="match status" value="1"/>
</dbReference>
<proteinExistence type="predicted"/>
<protein>
    <recommendedName>
        <fullName evidence="3">GATA-type domain-containing protein</fullName>
    </recommendedName>
</protein>
<reference evidence="4 5" key="1">
    <citation type="submission" date="2024-01" db="EMBL/GenBank/DDBJ databases">
        <title>The genome of the rayed Mediterranean limpet Patella caerulea (Linnaeus, 1758).</title>
        <authorList>
            <person name="Anh-Thu Weber A."/>
            <person name="Halstead-Nussloch G."/>
        </authorList>
    </citation>
    <scope>NUCLEOTIDE SEQUENCE [LARGE SCALE GENOMIC DNA]</scope>
    <source>
        <strain evidence="4">AATW-2023a</strain>
        <tissue evidence="4">Whole specimen</tissue>
    </source>
</reference>
<keyword evidence="2" id="KW-0862">Zinc</keyword>
<dbReference type="GO" id="GO:0043565">
    <property type="term" value="F:sequence-specific DNA binding"/>
    <property type="evidence" value="ECO:0007669"/>
    <property type="project" value="InterPro"/>
</dbReference>
<feature type="domain" description="GATA-type" evidence="3">
    <location>
        <begin position="262"/>
        <end position="299"/>
    </location>
</feature>
<evidence type="ECO:0000256" key="2">
    <source>
        <dbReference type="PROSITE-ProRule" id="PRU00094"/>
    </source>
</evidence>
<name>A0AAN8JD64_PATCE</name>
<dbReference type="EMBL" id="JAZGQO010000010">
    <property type="protein sequence ID" value="KAK6175861.1"/>
    <property type="molecule type" value="Genomic_DNA"/>
</dbReference>
<keyword evidence="2" id="KW-0479">Metal-binding</keyword>
<evidence type="ECO:0000313" key="4">
    <source>
        <dbReference type="EMBL" id="KAK6175861.1"/>
    </source>
</evidence>
<dbReference type="Proteomes" id="UP001347796">
    <property type="component" value="Unassembled WGS sequence"/>
</dbReference>